<evidence type="ECO:0000256" key="1">
    <source>
        <dbReference type="SAM" id="MobiDB-lite"/>
    </source>
</evidence>
<feature type="region of interest" description="Disordered" evidence="1">
    <location>
        <begin position="159"/>
        <end position="179"/>
    </location>
</feature>
<dbReference type="VEuPathDB" id="VectorBase:GAUT039321"/>
<dbReference type="SMART" id="SM00494">
    <property type="entry name" value="ChtBD2"/>
    <property type="match status" value="1"/>
</dbReference>
<feature type="compositionally biased region" description="Low complexity" evidence="1">
    <location>
        <begin position="433"/>
        <end position="446"/>
    </location>
</feature>
<dbReference type="Pfam" id="PF01607">
    <property type="entry name" value="CBM_14"/>
    <property type="match status" value="1"/>
</dbReference>
<feature type="signal peptide" evidence="2">
    <location>
        <begin position="1"/>
        <end position="25"/>
    </location>
</feature>
<feature type="domain" description="Chitin-binding type-2" evidence="3">
    <location>
        <begin position="47"/>
        <end position="113"/>
    </location>
</feature>
<proteinExistence type="predicted"/>
<evidence type="ECO:0000256" key="2">
    <source>
        <dbReference type="SAM" id="SignalP"/>
    </source>
</evidence>
<dbReference type="PANTHER" id="PTHR22933:SF47">
    <property type="entry name" value="CPAP1-I"/>
    <property type="match status" value="1"/>
</dbReference>
<keyword evidence="5" id="KW-1185">Reference proteome</keyword>
<feature type="region of interest" description="Disordered" evidence="1">
    <location>
        <begin position="771"/>
        <end position="862"/>
    </location>
</feature>
<dbReference type="Gene3D" id="2.170.140.10">
    <property type="entry name" value="Chitin binding domain"/>
    <property type="match status" value="1"/>
</dbReference>
<dbReference type="EnsemblMetazoa" id="GAUT039321-RA">
    <property type="protein sequence ID" value="GAUT039321-PA"/>
    <property type="gene ID" value="GAUT039321"/>
</dbReference>
<feature type="compositionally biased region" description="Polar residues" evidence="1">
    <location>
        <begin position="459"/>
        <end position="488"/>
    </location>
</feature>
<feature type="region of interest" description="Disordered" evidence="1">
    <location>
        <begin position="392"/>
        <end position="412"/>
    </location>
</feature>
<feature type="compositionally biased region" description="Low complexity" evidence="1">
    <location>
        <begin position="774"/>
        <end position="788"/>
    </location>
</feature>
<evidence type="ECO:0000313" key="4">
    <source>
        <dbReference type="EnsemblMetazoa" id="GAUT039321-PA"/>
    </source>
</evidence>
<dbReference type="SUPFAM" id="SSF57625">
    <property type="entry name" value="Invertebrate chitin-binding proteins"/>
    <property type="match status" value="1"/>
</dbReference>
<dbReference type="InterPro" id="IPR036508">
    <property type="entry name" value="Chitin-bd_dom_sf"/>
</dbReference>
<dbReference type="GO" id="GO:0008061">
    <property type="term" value="F:chitin binding"/>
    <property type="evidence" value="ECO:0007669"/>
    <property type="project" value="InterPro"/>
</dbReference>
<name>A0A1A9VJE4_GLOAU</name>
<dbReference type="AlphaFoldDB" id="A0A1A9VJE4"/>
<protein>
    <recommendedName>
        <fullName evidence="3">Chitin-binding type-2 domain-containing protein</fullName>
    </recommendedName>
</protein>
<feature type="compositionally biased region" description="Low complexity" evidence="1">
    <location>
        <begin position="804"/>
        <end position="816"/>
    </location>
</feature>
<feature type="compositionally biased region" description="Basic and acidic residues" evidence="1">
    <location>
        <begin position="159"/>
        <end position="171"/>
    </location>
</feature>
<keyword evidence="2" id="KW-0732">Signal</keyword>
<dbReference type="InterPro" id="IPR052976">
    <property type="entry name" value="Scoloptoxin-like"/>
</dbReference>
<sequence>MIAIKLSNCVYFCAIILTIAAITLGQQESFLRKPWPQYSLHNMPKTQFTCHDKILGGYYADPEAQCQMFHVCVKVAGVGVSYVQDFRFLCPNGTAFDQEAQICANWGDVDCDQSVLYYGSDNFDLYRLGSGYESKRAPAAEEDESTFHLQRAESGDIRRFNERRIDQKSRPDQPPNYTKHFETVTRNTVNHIASTNYKEGLKRKSETTKKPIISYYTPTSTTTEHYDESKQEFDDFLKGSHSSNFFVNRNGGREEDYLEHSKKLKPNDFNDFNKKSESTTTIGKSRVSTIKIKRPLQQSSGDFNLITTPTSPKTTKRVTIQAYSNTPSTATTISTTTLRPLQNSFNKINFGSNDYETQAKIQPTTYNPNRLKSTTIKYNELKRDKAAALDSYQNKGNYQNKPISGNSRKVQKFEEALQKSEDFNNFKEFSRAKPQQPQPFKSQKPIKALDDSIKIEPQYQRTRSQSVRGNNQQPAPFSAPQRQTASKTVDFNKTKLAVNNDSKPRGFANRGKINFKASTQYDYYENYRTTTSDQKKFSTLVAKDKYTPTTFKPIKKNEERNFYQAPQPIKPQNLAHKSTNTLVKTNIEPTTASPYYNPDEDDGQYHPELYELDYSRNRFNLQRSTSTTGTVTSTTPRPFSTFQNPAIHLKSQQQTSFLKEQEALSDFSDEDDLFKTAQSLNFGAASINKLRADIIKAEKTSQQYNSQYNPHNSYFASPNSTTTSAPRHTSTTINYYTQPATYSSTQTSFKPNAYAENLIFTSTTSIRPSIIAHSSSTTTTTTTTTTTSPRPPPAFYKKSEKSGNGKSSKSKGQSSKKTSKRPPHADEDTSYDYAYYDTDTLSESPQEYQDYEIAEFARTRKN</sequence>
<dbReference type="Proteomes" id="UP000078200">
    <property type="component" value="Unassembled WGS sequence"/>
</dbReference>
<feature type="chain" id="PRO_5017583020" description="Chitin-binding type-2 domain-containing protein" evidence="2">
    <location>
        <begin position="26"/>
        <end position="862"/>
    </location>
</feature>
<reference evidence="4" key="1">
    <citation type="submission" date="2020-05" db="UniProtKB">
        <authorList>
            <consortium name="EnsemblMetazoa"/>
        </authorList>
    </citation>
    <scope>IDENTIFICATION</scope>
    <source>
        <strain evidence="4">TTRI</strain>
    </source>
</reference>
<feature type="region of interest" description="Disordered" evidence="1">
    <location>
        <begin position="429"/>
        <end position="488"/>
    </location>
</feature>
<evidence type="ECO:0000259" key="3">
    <source>
        <dbReference type="PROSITE" id="PS50940"/>
    </source>
</evidence>
<evidence type="ECO:0000313" key="5">
    <source>
        <dbReference type="Proteomes" id="UP000078200"/>
    </source>
</evidence>
<dbReference type="InterPro" id="IPR002557">
    <property type="entry name" value="Chitin-bd_dom"/>
</dbReference>
<accession>A0A1A9VJE4</accession>
<dbReference type="PROSITE" id="PS50940">
    <property type="entry name" value="CHIT_BIND_II"/>
    <property type="match status" value="1"/>
</dbReference>
<feature type="compositionally biased region" description="Polar residues" evidence="1">
    <location>
        <begin position="392"/>
        <end position="408"/>
    </location>
</feature>
<organism evidence="4 5">
    <name type="scientific">Glossina austeni</name>
    <name type="common">Savannah tsetse fly</name>
    <dbReference type="NCBI Taxonomy" id="7395"/>
    <lineage>
        <taxon>Eukaryota</taxon>
        <taxon>Metazoa</taxon>
        <taxon>Ecdysozoa</taxon>
        <taxon>Arthropoda</taxon>
        <taxon>Hexapoda</taxon>
        <taxon>Insecta</taxon>
        <taxon>Pterygota</taxon>
        <taxon>Neoptera</taxon>
        <taxon>Endopterygota</taxon>
        <taxon>Diptera</taxon>
        <taxon>Brachycera</taxon>
        <taxon>Muscomorpha</taxon>
        <taxon>Hippoboscoidea</taxon>
        <taxon>Glossinidae</taxon>
        <taxon>Glossina</taxon>
    </lineage>
</organism>
<dbReference type="PANTHER" id="PTHR22933">
    <property type="entry name" value="FI18007P1-RELATED"/>
    <property type="match status" value="1"/>
</dbReference>
<dbReference type="GO" id="GO:0005576">
    <property type="term" value="C:extracellular region"/>
    <property type="evidence" value="ECO:0007669"/>
    <property type="project" value="InterPro"/>
</dbReference>